<protein>
    <submittedName>
        <fullName evidence="1">Uncharacterized protein</fullName>
    </submittedName>
</protein>
<evidence type="ECO:0000313" key="2">
    <source>
        <dbReference type="Proteomes" id="UP000626109"/>
    </source>
</evidence>
<reference evidence="1" key="1">
    <citation type="submission" date="2021-02" db="EMBL/GenBank/DDBJ databases">
        <authorList>
            <person name="Dougan E. K."/>
            <person name="Rhodes N."/>
            <person name="Thang M."/>
            <person name="Chan C."/>
        </authorList>
    </citation>
    <scope>NUCLEOTIDE SEQUENCE</scope>
</reference>
<dbReference type="EMBL" id="CAJNNW010004264">
    <property type="protein sequence ID" value="CAE8646262.1"/>
    <property type="molecule type" value="Genomic_DNA"/>
</dbReference>
<comment type="caution">
    <text evidence="1">The sequence shown here is derived from an EMBL/GenBank/DDBJ whole genome shotgun (WGS) entry which is preliminary data.</text>
</comment>
<feature type="non-terminal residue" evidence="1">
    <location>
        <position position="211"/>
    </location>
</feature>
<dbReference type="AlphaFoldDB" id="A0A813I3A7"/>
<evidence type="ECO:0000313" key="1">
    <source>
        <dbReference type="EMBL" id="CAE8646262.1"/>
    </source>
</evidence>
<dbReference type="Proteomes" id="UP000626109">
    <property type="component" value="Unassembled WGS sequence"/>
</dbReference>
<feature type="non-terminal residue" evidence="1">
    <location>
        <position position="1"/>
    </location>
</feature>
<organism evidence="1 2">
    <name type="scientific">Polarella glacialis</name>
    <name type="common">Dinoflagellate</name>
    <dbReference type="NCBI Taxonomy" id="89957"/>
    <lineage>
        <taxon>Eukaryota</taxon>
        <taxon>Sar</taxon>
        <taxon>Alveolata</taxon>
        <taxon>Dinophyceae</taxon>
        <taxon>Suessiales</taxon>
        <taxon>Suessiaceae</taxon>
        <taxon>Polarella</taxon>
    </lineage>
</organism>
<accession>A0A813I3A7</accession>
<proteinExistence type="predicted"/>
<sequence>ASQPVFFGAQFPGGRAPAAFVEAQTRDLVRYLRADPSGPFVGSADYWHTACLQRSPALRGPQGAAELPRWQTWGFAADNAEPILKADWQAVPELPDPSDVFTPRSNSFAPLRRAPPRVRAFMSAFRDVNAACWDRIARALEGLKVKGEELDRQEGWSEVRGLGRVATVFANALARRSHFGVVEAQVWSGGCLSMRSHMDGATSMLHLGLTL</sequence>
<name>A0A813I3A7_POLGL</name>
<gene>
    <name evidence="1" type="ORF">PGLA2088_LOCUS4650</name>
</gene>